<dbReference type="PANTHER" id="PTHR13271">
    <property type="entry name" value="UNCHARACTERIZED PUTATIVE METHYLTRANSFERASE"/>
    <property type="match status" value="1"/>
</dbReference>
<gene>
    <name evidence="3" type="ORF">RNJ44_02124</name>
</gene>
<dbReference type="EMBL" id="JBEVYD010000012">
    <property type="protein sequence ID" value="KAL3229037.1"/>
    <property type="molecule type" value="Genomic_DNA"/>
</dbReference>
<dbReference type="PROSITE" id="PS50280">
    <property type="entry name" value="SET"/>
    <property type="match status" value="1"/>
</dbReference>
<dbReference type="Gene3D" id="3.90.1410.10">
    <property type="entry name" value="set domain protein methyltransferase, domain 1"/>
    <property type="match status" value="1"/>
</dbReference>
<evidence type="ECO:0000256" key="1">
    <source>
        <dbReference type="SAM" id="MobiDB-lite"/>
    </source>
</evidence>
<dbReference type="CDD" id="cd10527">
    <property type="entry name" value="SET_LSMT"/>
    <property type="match status" value="1"/>
</dbReference>
<evidence type="ECO:0000259" key="2">
    <source>
        <dbReference type="PROSITE" id="PS50280"/>
    </source>
</evidence>
<dbReference type="InterPro" id="IPR046341">
    <property type="entry name" value="SET_dom_sf"/>
</dbReference>
<feature type="compositionally biased region" description="Acidic residues" evidence="1">
    <location>
        <begin position="250"/>
        <end position="262"/>
    </location>
</feature>
<feature type="domain" description="SET" evidence="2">
    <location>
        <begin position="26"/>
        <end position="340"/>
    </location>
</feature>
<feature type="compositionally biased region" description="Basic and acidic residues" evidence="1">
    <location>
        <begin position="271"/>
        <end position="284"/>
    </location>
</feature>
<protein>
    <recommendedName>
        <fullName evidence="2">SET domain-containing protein</fullName>
    </recommendedName>
</protein>
<feature type="region of interest" description="Disordered" evidence="1">
    <location>
        <begin position="248"/>
        <end position="284"/>
    </location>
</feature>
<keyword evidence="4" id="KW-1185">Reference proteome</keyword>
<accession>A0ABR4NMJ2</accession>
<name>A0ABR4NMJ2_9SACH</name>
<sequence>MSITKAEDIEDILDFVRGSRGFFDQERCEVKLSDVGGVGVFAKEDITESRALLKLHKTAIFSASNSSIANLLLDEQIDGVLALNIAFIYETTVFKDTSHWYKYLKTIKIDTNNLPPCYWNHNLKAMLKGTTLDSLFCALEPQDEINEGFEIAVELARKWNKEFGLEIPKGFLDVNDNDDLEIEEKLKKFVAIAYAISSRGFEIDSYHETALVPIADLFNHHCESPHLQFRTLYDVCDKCGEFFGCAHNESEDEEESEDEDDMSSGTEVSDNEAHIDESSQSNKEKVNSLSLELVKELEILHEDTEQKGRIKDEELDDDECIEMRLMGEVKKGEEIFNTYGDLSNSLLIARYGFCVEKNPHDIVHLGPSIIQFIRKNKEHQDKIEWFKETGFQLLRQWIISEQEEDEDEEEGEEEEDDDEYDSDEAEAAQSLWLSEMSINYDAEPTQILIALCKLLALDNIEWKNFSEYPDDKKFTRLAKENTKDARSILKALITEKLRLLKKPKNSNKIDPIHKLKYEAASILVHNECRILEKCLENYK</sequence>
<reference evidence="3 4" key="1">
    <citation type="submission" date="2024-05" db="EMBL/GenBank/DDBJ databases">
        <title>Long read based assembly of the Candida bracarensis genome reveals expanded adhesin content.</title>
        <authorList>
            <person name="Marcet-Houben M."/>
            <person name="Ksiezopolska E."/>
            <person name="Gabaldon T."/>
        </authorList>
    </citation>
    <scope>NUCLEOTIDE SEQUENCE [LARGE SCALE GENOMIC DNA]</scope>
    <source>
        <strain evidence="3 4">CBM6</strain>
    </source>
</reference>
<evidence type="ECO:0000313" key="4">
    <source>
        <dbReference type="Proteomes" id="UP001623330"/>
    </source>
</evidence>
<evidence type="ECO:0000313" key="3">
    <source>
        <dbReference type="EMBL" id="KAL3229037.1"/>
    </source>
</evidence>
<comment type="caution">
    <text evidence="3">The sequence shown here is derived from an EMBL/GenBank/DDBJ whole genome shotgun (WGS) entry which is preliminary data.</text>
</comment>
<dbReference type="Proteomes" id="UP001623330">
    <property type="component" value="Unassembled WGS sequence"/>
</dbReference>
<dbReference type="SUPFAM" id="SSF82199">
    <property type="entry name" value="SET domain"/>
    <property type="match status" value="2"/>
</dbReference>
<organism evidence="3 4">
    <name type="scientific">Nakaseomyces bracarensis</name>
    <dbReference type="NCBI Taxonomy" id="273131"/>
    <lineage>
        <taxon>Eukaryota</taxon>
        <taxon>Fungi</taxon>
        <taxon>Dikarya</taxon>
        <taxon>Ascomycota</taxon>
        <taxon>Saccharomycotina</taxon>
        <taxon>Saccharomycetes</taxon>
        <taxon>Saccharomycetales</taxon>
        <taxon>Saccharomycetaceae</taxon>
        <taxon>Nakaseomyces</taxon>
    </lineage>
</organism>
<feature type="region of interest" description="Disordered" evidence="1">
    <location>
        <begin position="402"/>
        <end position="424"/>
    </location>
</feature>
<proteinExistence type="predicted"/>
<dbReference type="InterPro" id="IPR050600">
    <property type="entry name" value="SETD3_SETD6_MTase"/>
</dbReference>
<dbReference type="PANTHER" id="PTHR13271:SF128">
    <property type="entry name" value="RIBOSOMAL LYSINE N-METHYLTRANSFERASE 3"/>
    <property type="match status" value="1"/>
</dbReference>
<dbReference type="InterPro" id="IPR001214">
    <property type="entry name" value="SET_dom"/>
</dbReference>